<reference evidence="2" key="1">
    <citation type="submission" date="2023-10" db="EMBL/GenBank/DDBJ databases">
        <authorList>
            <person name="Chen Y."/>
            <person name="Shah S."/>
            <person name="Dougan E. K."/>
            <person name="Thang M."/>
            <person name="Chan C."/>
        </authorList>
    </citation>
    <scope>NUCLEOTIDE SEQUENCE [LARGE SCALE GENOMIC DNA]</scope>
</reference>
<sequence length="69" mass="6816">SRLGPGGGERPGAPAQDVPRGARAARGAPRRRAGLLVGARAPRGGGRDGQRAKRPGGPPVLPGLPAGRP</sequence>
<accession>A0ABN9R2Q7</accession>
<dbReference type="Proteomes" id="UP001189429">
    <property type="component" value="Unassembled WGS sequence"/>
</dbReference>
<evidence type="ECO:0000313" key="2">
    <source>
        <dbReference type="EMBL" id="CAK0812511.1"/>
    </source>
</evidence>
<comment type="caution">
    <text evidence="2">The sequence shown here is derived from an EMBL/GenBank/DDBJ whole genome shotgun (WGS) entry which is preliminary data.</text>
</comment>
<name>A0ABN9R2Q7_9DINO</name>
<feature type="non-terminal residue" evidence="2">
    <location>
        <position position="1"/>
    </location>
</feature>
<dbReference type="EMBL" id="CAUYUJ010005166">
    <property type="protein sequence ID" value="CAK0812511.1"/>
    <property type="molecule type" value="Genomic_DNA"/>
</dbReference>
<protein>
    <submittedName>
        <fullName evidence="2">Uncharacterized protein</fullName>
    </submittedName>
</protein>
<gene>
    <name evidence="2" type="ORF">PCOR1329_LOCUS16786</name>
</gene>
<organism evidence="2 3">
    <name type="scientific">Prorocentrum cordatum</name>
    <dbReference type="NCBI Taxonomy" id="2364126"/>
    <lineage>
        <taxon>Eukaryota</taxon>
        <taxon>Sar</taxon>
        <taxon>Alveolata</taxon>
        <taxon>Dinophyceae</taxon>
        <taxon>Prorocentrales</taxon>
        <taxon>Prorocentraceae</taxon>
        <taxon>Prorocentrum</taxon>
    </lineage>
</organism>
<keyword evidence="3" id="KW-1185">Reference proteome</keyword>
<feature type="compositionally biased region" description="Gly residues" evidence="1">
    <location>
        <begin position="1"/>
        <end position="10"/>
    </location>
</feature>
<proteinExistence type="predicted"/>
<feature type="compositionally biased region" description="Low complexity" evidence="1">
    <location>
        <begin position="11"/>
        <end position="27"/>
    </location>
</feature>
<feature type="region of interest" description="Disordered" evidence="1">
    <location>
        <begin position="1"/>
        <end position="69"/>
    </location>
</feature>
<feature type="compositionally biased region" description="Pro residues" evidence="1">
    <location>
        <begin position="56"/>
        <end position="69"/>
    </location>
</feature>
<feature type="non-terminal residue" evidence="2">
    <location>
        <position position="69"/>
    </location>
</feature>
<evidence type="ECO:0000256" key="1">
    <source>
        <dbReference type="SAM" id="MobiDB-lite"/>
    </source>
</evidence>
<evidence type="ECO:0000313" key="3">
    <source>
        <dbReference type="Proteomes" id="UP001189429"/>
    </source>
</evidence>